<proteinExistence type="predicted"/>
<dbReference type="Pfam" id="PF25539">
    <property type="entry name" value="Bestrophin_2"/>
    <property type="match status" value="1"/>
</dbReference>
<evidence type="ECO:0000256" key="2">
    <source>
        <dbReference type="ARBA" id="ARBA00022448"/>
    </source>
</evidence>
<keyword evidence="6" id="KW-0406">Ion transport</keyword>
<name>A0AAV9XS06_9PEZI</name>
<dbReference type="GO" id="GO:0005886">
    <property type="term" value="C:plasma membrane"/>
    <property type="evidence" value="ECO:0007669"/>
    <property type="project" value="UniProtKB-SubCell"/>
</dbReference>
<keyword evidence="2" id="KW-0813">Transport</keyword>
<feature type="transmembrane region" description="Helical" evidence="8">
    <location>
        <begin position="297"/>
        <end position="316"/>
    </location>
</feature>
<dbReference type="Proteomes" id="UP001365542">
    <property type="component" value="Unassembled WGS sequence"/>
</dbReference>
<evidence type="ECO:0000256" key="8">
    <source>
        <dbReference type="SAM" id="Phobius"/>
    </source>
</evidence>
<dbReference type="GO" id="GO:0005254">
    <property type="term" value="F:chloride channel activity"/>
    <property type="evidence" value="ECO:0007669"/>
    <property type="project" value="InterPro"/>
</dbReference>
<dbReference type="AlphaFoldDB" id="A0AAV9XS06"/>
<dbReference type="PANTHER" id="PTHR33281:SF19">
    <property type="entry name" value="VOLTAGE-DEPENDENT ANION CHANNEL-FORMING PROTEIN YNEE"/>
    <property type="match status" value="1"/>
</dbReference>
<feature type="transmembrane region" description="Helical" evidence="8">
    <location>
        <begin position="322"/>
        <end position="345"/>
    </location>
</feature>
<feature type="transmembrane region" description="Helical" evidence="8">
    <location>
        <begin position="58"/>
        <end position="77"/>
    </location>
</feature>
<accession>A0AAV9XS06</accession>
<dbReference type="InterPro" id="IPR044669">
    <property type="entry name" value="YneE/VCCN1/2-like"/>
</dbReference>
<dbReference type="EMBL" id="JAVHJO010000001">
    <property type="protein sequence ID" value="KAK6543989.1"/>
    <property type="molecule type" value="Genomic_DNA"/>
</dbReference>
<evidence type="ECO:0000256" key="1">
    <source>
        <dbReference type="ARBA" id="ARBA00004651"/>
    </source>
</evidence>
<evidence type="ECO:0000256" key="6">
    <source>
        <dbReference type="ARBA" id="ARBA00023065"/>
    </source>
</evidence>
<feature type="transmembrane region" description="Helical" evidence="8">
    <location>
        <begin position="21"/>
        <end position="46"/>
    </location>
</feature>
<sequence>MTKQSQDIPPRPPRLPAPLKLRSGVIFSTLPGLVFVGLWSAAVTYVHLYHYNLQVDEGLVSLLGIVTSIALALKLYVSYQRYQDARTQWSRLRISLRNLARLIWFNVPDGPRLKPKTTPPTQIQMEQKLREDLLSKASVIRLLVGFAFALKHHVRREYGTEWPDVRARVGYLPTFARRGHPTQVSVSQSLYTSMDPEKGLPAVPAARRFSAGAALWLNSIFSKEASRQKKQDANSMIAHQNLPLEIISFLGSYADSLNCEKKLEGGLAFSFHQELGALNEVLGNCERLMEEYMPLPYTVIISQIKWLFLILLPFQLLQAMSWITIPAVVMIAFSLLGLSAAASTLTHPFQSLPSSATSLPLDEICTTLEIEIDTICSATHQPSFSNYVFTGMHMMVAGEKAGVGWMYLKGNKPLAPLVKKDFADCVKNLSISDILEVMKMKVEMPEG</sequence>
<comment type="caution">
    <text evidence="9">The sequence shown here is derived from an EMBL/GenBank/DDBJ whole genome shotgun (WGS) entry which is preliminary data.</text>
</comment>
<evidence type="ECO:0000313" key="9">
    <source>
        <dbReference type="EMBL" id="KAK6543989.1"/>
    </source>
</evidence>
<gene>
    <name evidence="9" type="ORF">TWF694_000705</name>
</gene>
<evidence type="ECO:0000313" key="10">
    <source>
        <dbReference type="Proteomes" id="UP001365542"/>
    </source>
</evidence>
<keyword evidence="3" id="KW-1003">Cell membrane</keyword>
<keyword evidence="5 8" id="KW-1133">Transmembrane helix</keyword>
<comment type="subcellular location">
    <subcellularLocation>
        <location evidence="1">Cell membrane</location>
        <topology evidence="1">Multi-pass membrane protein</topology>
    </subcellularLocation>
</comment>
<reference evidence="9 10" key="1">
    <citation type="submission" date="2019-10" db="EMBL/GenBank/DDBJ databases">
        <authorList>
            <person name="Palmer J.M."/>
        </authorList>
    </citation>
    <scope>NUCLEOTIDE SEQUENCE [LARGE SCALE GENOMIC DNA]</scope>
    <source>
        <strain evidence="9 10">TWF694</strain>
    </source>
</reference>
<evidence type="ECO:0000256" key="3">
    <source>
        <dbReference type="ARBA" id="ARBA00022475"/>
    </source>
</evidence>
<organism evidence="9 10">
    <name type="scientific">Orbilia ellipsospora</name>
    <dbReference type="NCBI Taxonomy" id="2528407"/>
    <lineage>
        <taxon>Eukaryota</taxon>
        <taxon>Fungi</taxon>
        <taxon>Dikarya</taxon>
        <taxon>Ascomycota</taxon>
        <taxon>Pezizomycotina</taxon>
        <taxon>Orbiliomycetes</taxon>
        <taxon>Orbiliales</taxon>
        <taxon>Orbiliaceae</taxon>
        <taxon>Orbilia</taxon>
    </lineage>
</organism>
<evidence type="ECO:0000256" key="5">
    <source>
        <dbReference type="ARBA" id="ARBA00022989"/>
    </source>
</evidence>
<keyword evidence="7 8" id="KW-0472">Membrane</keyword>
<protein>
    <submittedName>
        <fullName evidence="9">Uncharacterized protein</fullName>
    </submittedName>
</protein>
<keyword evidence="10" id="KW-1185">Reference proteome</keyword>
<keyword evidence="4 8" id="KW-0812">Transmembrane</keyword>
<evidence type="ECO:0000256" key="7">
    <source>
        <dbReference type="ARBA" id="ARBA00023136"/>
    </source>
</evidence>
<dbReference type="PANTHER" id="PTHR33281">
    <property type="entry name" value="UPF0187 PROTEIN YNEE"/>
    <property type="match status" value="1"/>
</dbReference>
<evidence type="ECO:0000256" key="4">
    <source>
        <dbReference type="ARBA" id="ARBA00022692"/>
    </source>
</evidence>